<keyword evidence="2" id="KW-1185">Reference proteome</keyword>
<dbReference type="RefSeq" id="WP_057827379.1">
    <property type="nucleotide sequence ID" value="NZ_BAAACL010000017.1"/>
</dbReference>
<reference evidence="1 2" key="1">
    <citation type="submission" date="2019-07" db="EMBL/GenBank/DDBJ databases">
        <title>Whole genome shotgun sequence of Lactobacillus aviarius subsp. aviarius NBRC 102162.</title>
        <authorList>
            <person name="Hosoyama A."/>
            <person name="Uohara A."/>
            <person name="Ohji S."/>
            <person name="Ichikawa N."/>
        </authorList>
    </citation>
    <scope>NUCLEOTIDE SEQUENCE [LARGE SCALE GENOMIC DNA]</scope>
    <source>
        <strain evidence="1 2">NBRC 102162</strain>
    </source>
</reference>
<proteinExistence type="predicted"/>
<dbReference type="InterPro" id="IPR025935">
    <property type="entry name" value="AbiH"/>
</dbReference>
<accession>A0A510WT18</accession>
<dbReference type="GeneID" id="29934019"/>
<sequence length="449" mass="52646">MDKEKNIKQLVIIGNGFDLQCGLKSKFTDYFNYVKSKMNEQDETLLKGNEINYGNTLPHSEFYLNFASFWDCYFLSLELLEDNQDYDWCNVEKQIEILLTSNKNENIGEINGKILFDLLYLGSLNGLTNLKFHSQLNNMMKKQIKSKIQNGNQISLVENIINKLSFYISLSLDKRIQDNLKNNDNLNELISNYKPIFYSYLFKQLEKFENNLKAYLQLLFQKKESTDSKANKENNAISCSEVAMDFSYYLQCYRKILYKITEGNKYNLLSFNYTYFSKALLSTTSSLGMISPVVERMHPINCVVSKNIHGDLDGHIIIGIDELSINESDPLYRFTKTYRILGLEDHEESCLSKSIKEIIFYGHSLAKADYSYFQSIFDFYHIYDSNVKLIFYYSDYCNNKEKCKFETVNRVIKLIKTYGNTLNNKDHGKNLLHKLKLENRLVIKELKDW</sequence>
<dbReference type="Pfam" id="PF14253">
    <property type="entry name" value="AbiH"/>
    <property type="match status" value="1"/>
</dbReference>
<dbReference type="AlphaFoldDB" id="A0A510WT18"/>
<gene>
    <name evidence="1" type="ORF">LAV01_05590</name>
</gene>
<protein>
    <recommendedName>
        <fullName evidence="3">Bacteriophage abortive infection AbiH</fullName>
    </recommendedName>
</protein>
<dbReference type="EMBL" id="BJUI01000004">
    <property type="protein sequence ID" value="GEK41727.1"/>
    <property type="molecule type" value="Genomic_DNA"/>
</dbReference>
<evidence type="ECO:0000313" key="2">
    <source>
        <dbReference type="Proteomes" id="UP000321722"/>
    </source>
</evidence>
<comment type="caution">
    <text evidence="1">The sequence shown here is derived from an EMBL/GenBank/DDBJ whole genome shotgun (WGS) entry which is preliminary data.</text>
</comment>
<evidence type="ECO:0008006" key="3">
    <source>
        <dbReference type="Google" id="ProtNLM"/>
    </source>
</evidence>
<organism evidence="1 2">
    <name type="scientific">Ligilactobacillus aviarius</name>
    <dbReference type="NCBI Taxonomy" id="1606"/>
    <lineage>
        <taxon>Bacteria</taxon>
        <taxon>Bacillati</taxon>
        <taxon>Bacillota</taxon>
        <taxon>Bacilli</taxon>
        <taxon>Lactobacillales</taxon>
        <taxon>Lactobacillaceae</taxon>
        <taxon>Ligilactobacillus</taxon>
    </lineage>
</organism>
<evidence type="ECO:0000313" key="1">
    <source>
        <dbReference type="EMBL" id="GEK41727.1"/>
    </source>
</evidence>
<dbReference type="Proteomes" id="UP000321722">
    <property type="component" value="Unassembled WGS sequence"/>
</dbReference>
<name>A0A510WT18_9LACO</name>